<dbReference type="Pfam" id="PF03357">
    <property type="entry name" value="Snf7"/>
    <property type="match status" value="1"/>
</dbReference>
<feature type="region of interest" description="Disordered" evidence="8">
    <location>
        <begin position="177"/>
        <end position="212"/>
    </location>
</feature>
<dbReference type="GO" id="GO:0000815">
    <property type="term" value="C:ESCRT III complex"/>
    <property type="evidence" value="ECO:0007669"/>
    <property type="project" value="TreeGrafter"/>
</dbReference>
<evidence type="ECO:0000313" key="10">
    <source>
        <dbReference type="Proteomes" id="UP000183832"/>
    </source>
</evidence>
<feature type="coiled-coil region" evidence="7">
    <location>
        <begin position="18"/>
        <end position="74"/>
    </location>
</feature>
<comment type="subcellular location">
    <subcellularLocation>
        <location evidence="1">Endosome membrane</location>
    </subcellularLocation>
</comment>
<evidence type="ECO:0000256" key="6">
    <source>
        <dbReference type="ARBA" id="ARBA00023136"/>
    </source>
</evidence>
<dbReference type="PANTHER" id="PTHR22761">
    <property type="entry name" value="CHARGED MULTIVESICULAR BODY PROTEIN"/>
    <property type="match status" value="1"/>
</dbReference>
<gene>
    <name evidence="9" type="ORF">CLUMA_CG004338</name>
</gene>
<dbReference type="EMBL" id="CVRI01000020">
    <property type="protein sequence ID" value="CRK90636.1"/>
    <property type="molecule type" value="Genomic_DNA"/>
</dbReference>
<evidence type="ECO:0000256" key="5">
    <source>
        <dbReference type="ARBA" id="ARBA00022927"/>
    </source>
</evidence>
<dbReference type="GO" id="GO:0015031">
    <property type="term" value="P:protein transport"/>
    <property type="evidence" value="ECO:0007669"/>
    <property type="project" value="UniProtKB-KW"/>
</dbReference>
<accession>A0A1J1HTC8</accession>
<dbReference type="STRING" id="568069.A0A1J1HTC8"/>
<evidence type="ECO:0000256" key="3">
    <source>
        <dbReference type="ARBA" id="ARBA00022448"/>
    </source>
</evidence>
<keyword evidence="10" id="KW-1185">Reference proteome</keyword>
<dbReference type="AlphaFoldDB" id="A0A1J1HTC8"/>
<reference evidence="9 10" key="1">
    <citation type="submission" date="2015-04" db="EMBL/GenBank/DDBJ databases">
        <authorList>
            <person name="Syromyatnikov M.Y."/>
            <person name="Popov V.N."/>
        </authorList>
    </citation>
    <scope>NUCLEOTIDE SEQUENCE [LARGE SCALE GENOMIC DNA]</scope>
</reference>
<dbReference type="Gene3D" id="6.10.140.1230">
    <property type="match status" value="1"/>
</dbReference>
<name>A0A1J1HTC8_9DIPT</name>
<dbReference type="InterPro" id="IPR005024">
    <property type="entry name" value="Snf7_fam"/>
</dbReference>
<proteinExistence type="inferred from homology"/>
<evidence type="ECO:0000256" key="8">
    <source>
        <dbReference type="SAM" id="MobiDB-lite"/>
    </source>
</evidence>
<keyword evidence="7" id="KW-0175">Coiled coil</keyword>
<comment type="similarity">
    <text evidence="2">Belongs to the SNF7 family.</text>
</comment>
<protein>
    <submittedName>
        <fullName evidence="9">CLUMA_CG004338, isoform A</fullName>
    </submittedName>
</protein>
<dbReference type="GO" id="GO:0032511">
    <property type="term" value="P:late endosome to vacuole transport via multivesicular body sorting pathway"/>
    <property type="evidence" value="ECO:0007669"/>
    <property type="project" value="TreeGrafter"/>
</dbReference>
<evidence type="ECO:0000313" key="9">
    <source>
        <dbReference type="EMBL" id="CRK90636.1"/>
    </source>
</evidence>
<dbReference type="PANTHER" id="PTHR22761:SF5">
    <property type="entry name" value="CHARGED MULTIVESICULAR BODY PROTEIN 6"/>
    <property type="match status" value="1"/>
</dbReference>
<evidence type="ECO:0000256" key="1">
    <source>
        <dbReference type="ARBA" id="ARBA00004608"/>
    </source>
</evidence>
<sequence length="212" mass="24136">MGGVFGKSKKSASRVTEQDKAVLQLKQQRDKIKQYQKRIEQSLENDRELARQCLNKGQRERAKLILRKKKYQENLLATTDKELEALEKLTTDLEFAQVQQQVVDGLQVGNEALKKIHEILTIDEVERIMDETREGIEKQQEIDAIISTGALSQEDEDSVAAELEELVASTLPAIDEDFDDKLPDVPVGEPIGEEKKKKKKEIEPERRVALEA</sequence>
<dbReference type="GO" id="GO:0005771">
    <property type="term" value="C:multivesicular body"/>
    <property type="evidence" value="ECO:0007669"/>
    <property type="project" value="TreeGrafter"/>
</dbReference>
<keyword evidence="3" id="KW-0813">Transport</keyword>
<keyword evidence="5" id="KW-0653">Protein transport</keyword>
<evidence type="ECO:0000256" key="2">
    <source>
        <dbReference type="ARBA" id="ARBA00006190"/>
    </source>
</evidence>
<dbReference type="OrthoDB" id="441172at2759"/>
<organism evidence="9 10">
    <name type="scientific">Clunio marinus</name>
    <dbReference type="NCBI Taxonomy" id="568069"/>
    <lineage>
        <taxon>Eukaryota</taxon>
        <taxon>Metazoa</taxon>
        <taxon>Ecdysozoa</taxon>
        <taxon>Arthropoda</taxon>
        <taxon>Hexapoda</taxon>
        <taxon>Insecta</taxon>
        <taxon>Pterygota</taxon>
        <taxon>Neoptera</taxon>
        <taxon>Endopterygota</taxon>
        <taxon>Diptera</taxon>
        <taxon>Nematocera</taxon>
        <taxon>Chironomoidea</taxon>
        <taxon>Chironomidae</taxon>
        <taxon>Clunio</taxon>
    </lineage>
</organism>
<keyword evidence="4" id="KW-0967">Endosome</keyword>
<feature type="compositionally biased region" description="Basic and acidic residues" evidence="8">
    <location>
        <begin position="192"/>
        <end position="212"/>
    </location>
</feature>
<evidence type="ECO:0000256" key="7">
    <source>
        <dbReference type="SAM" id="Coils"/>
    </source>
</evidence>
<evidence type="ECO:0000256" key="4">
    <source>
        <dbReference type="ARBA" id="ARBA00022753"/>
    </source>
</evidence>
<dbReference type="Proteomes" id="UP000183832">
    <property type="component" value="Unassembled WGS sequence"/>
</dbReference>
<keyword evidence="6" id="KW-0472">Membrane</keyword>
<dbReference type="GO" id="GO:0006900">
    <property type="term" value="P:vesicle budding from membrane"/>
    <property type="evidence" value="ECO:0007669"/>
    <property type="project" value="TreeGrafter"/>
</dbReference>